<dbReference type="InterPro" id="IPR004227">
    <property type="entry name" value="Formiminotransferase_cat"/>
</dbReference>
<dbReference type="GO" id="GO:0005542">
    <property type="term" value="F:folic acid binding"/>
    <property type="evidence" value="ECO:0007669"/>
    <property type="project" value="InterPro"/>
</dbReference>
<dbReference type="GO" id="GO:0016740">
    <property type="term" value="F:transferase activity"/>
    <property type="evidence" value="ECO:0007669"/>
    <property type="project" value="InterPro"/>
</dbReference>
<reference evidence="2" key="1">
    <citation type="journal article" date="2015" name="Nature">
        <title>Complex archaea that bridge the gap between prokaryotes and eukaryotes.</title>
        <authorList>
            <person name="Spang A."/>
            <person name="Saw J.H."/>
            <person name="Jorgensen S.L."/>
            <person name="Zaremba-Niedzwiedzka K."/>
            <person name="Martijn J."/>
            <person name="Lind A.E."/>
            <person name="van Eijk R."/>
            <person name="Schleper C."/>
            <person name="Guy L."/>
            <person name="Ettema T.J."/>
        </authorList>
    </citation>
    <scope>NUCLEOTIDE SEQUENCE</scope>
</reference>
<feature type="domain" description="Formiminotransferase N-terminal subdomain" evidence="1">
    <location>
        <begin position="4"/>
        <end position="182"/>
    </location>
</feature>
<sequence length="218" mass="23736">MADQLIQCVPNFSEGRRFEVIESIIGPFKQTKGCNLLDHRADGDHNRLVVTLVGSPGPIQDALIQAAKIAIDHIDLNTHQGGHPRVGAVDVIPFVPLRNITMDECVALAHTFGECYHKETGIPVYFYEAAAKRPDRSRLEVVRRGQYEVLKTEAAENPDRHPDVGGPGLHATAGATVVGARKFLIAFNVNLDTKDLKVAQTIARFVRSSSGGLCHVKG</sequence>
<dbReference type="PANTHER" id="PTHR12234:SF8">
    <property type="entry name" value="FORMIMINOTRANSFERASE-CYCLODEAMINASE"/>
    <property type="match status" value="1"/>
</dbReference>
<evidence type="ECO:0000313" key="2">
    <source>
        <dbReference type="EMBL" id="KKL52622.1"/>
    </source>
</evidence>
<dbReference type="InterPro" id="IPR037070">
    <property type="entry name" value="Formiminotransferase_C_sf"/>
</dbReference>
<dbReference type="InterPro" id="IPR022384">
    <property type="entry name" value="FormiminoTrfase_cat_dom_sf"/>
</dbReference>
<protein>
    <recommendedName>
        <fullName evidence="1">Formiminotransferase N-terminal subdomain domain-containing protein</fullName>
    </recommendedName>
</protein>
<dbReference type="InterPro" id="IPR051623">
    <property type="entry name" value="FTCD"/>
</dbReference>
<dbReference type="SMART" id="SM01222">
    <property type="entry name" value="FTCD_N"/>
    <property type="match status" value="1"/>
</dbReference>
<dbReference type="Pfam" id="PF07837">
    <property type="entry name" value="FTCD_N"/>
    <property type="match status" value="1"/>
</dbReference>
<accession>A0A0F9FNK7</accession>
<dbReference type="PANTHER" id="PTHR12234">
    <property type="entry name" value="FORMIMINOTRANSFERASE-CYCLODEAMINASE"/>
    <property type="match status" value="1"/>
</dbReference>
<dbReference type="EMBL" id="LAZR01031826">
    <property type="protein sequence ID" value="KKL52622.1"/>
    <property type="molecule type" value="Genomic_DNA"/>
</dbReference>
<gene>
    <name evidence="2" type="ORF">LCGC14_2283610</name>
</gene>
<dbReference type="SUPFAM" id="SSF55116">
    <property type="entry name" value="Formiminotransferase domain of formiminotransferase-cyclodeaminase"/>
    <property type="match status" value="2"/>
</dbReference>
<evidence type="ECO:0000259" key="1">
    <source>
        <dbReference type="SMART" id="SM01222"/>
    </source>
</evidence>
<dbReference type="AlphaFoldDB" id="A0A0F9FNK7"/>
<name>A0A0F9FNK7_9ZZZZ</name>
<dbReference type="InterPro" id="IPR037064">
    <property type="entry name" value="Formiminotransferase_N_sf"/>
</dbReference>
<dbReference type="NCBIfam" id="TIGR02024">
    <property type="entry name" value="FtcD"/>
    <property type="match status" value="1"/>
</dbReference>
<dbReference type="Gene3D" id="3.30.990.10">
    <property type="entry name" value="Formiminotransferase, N-terminal subdomain"/>
    <property type="match status" value="1"/>
</dbReference>
<comment type="caution">
    <text evidence="2">The sequence shown here is derived from an EMBL/GenBank/DDBJ whole genome shotgun (WGS) entry which is preliminary data.</text>
</comment>
<dbReference type="Gene3D" id="3.30.70.670">
    <property type="entry name" value="Formiminotransferase, C-terminal subdomain"/>
    <property type="match status" value="1"/>
</dbReference>
<organism evidence="2">
    <name type="scientific">marine sediment metagenome</name>
    <dbReference type="NCBI Taxonomy" id="412755"/>
    <lineage>
        <taxon>unclassified sequences</taxon>
        <taxon>metagenomes</taxon>
        <taxon>ecological metagenomes</taxon>
    </lineage>
</organism>
<dbReference type="InterPro" id="IPR012886">
    <property type="entry name" value="Formiminotransferase_N"/>
</dbReference>
<proteinExistence type="predicted"/>
<feature type="non-terminal residue" evidence="2">
    <location>
        <position position="218"/>
    </location>
</feature>